<dbReference type="Proteomes" id="UP001415169">
    <property type="component" value="Unassembled WGS sequence"/>
</dbReference>
<feature type="region of interest" description="Disordered" evidence="1">
    <location>
        <begin position="1"/>
        <end position="25"/>
    </location>
</feature>
<dbReference type="EMBL" id="BAABBV010000001">
    <property type="protein sequence ID" value="GAA4153974.1"/>
    <property type="molecule type" value="Genomic_DNA"/>
</dbReference>
<dbReference type="RefSeq" id="WP_344789781.1">
    <property type="nucleotide sequence ID" value="NZ_BAABBV010000001.1"/>
</dbReference>
<keyword evidence="3" id="KW-1185">Reference proteome</keyword>
<gene>
    <name evidence="2" type="ORF">GCM10022286_00990</name>
</gene>
<protein>
    <submittedName>
        <fullName evidence="2">Uncharacterized protein</fullName>
    </submittedName>
</protein>
<sequence>MADSAARSAAGRPETHPHLRIPADKPKLFNQIDSQSRLFFVLNKHLPTGIRDGILVNHMDIKVTK</sequence>
<name>A0ABP7ZGL0_9MICO</name>
<accession>A0ABP7ZGL0</accession>
<reference evidence="2" key="1">
    <citation type="journal article" date="2014" name="Int. J. Syst. Evol. Microbiol.">
        <title>Complete genome of a new Firmicutes species belonging to the dominant human colonic microbiota ('Ruminococcus bicirculans') reveals two chromosomes and a selective capacity to utilize plant glucans.</title>
        <authorList>
            <consortium name="NISC Comparative Sequencing Program"/>
            <person name="Wegmann U."/>
            <person name="Louis P."/>
            <person name="Goesmann A."/>
            <person name="Henrissat B."/>
            <person name="Duncan S.H."/>
            <person name="Flint H.J."/>
        </authorList>
    </citation>
    <scope>NUCLEOTIDE SEQUENCE</scope>
    <source>
        <strain evidence="2">JCM 17590</strain>
    </source>
</reference>
<evidence type="ECO:0000313" key="3">
    <source>
        <dbReference type="Proteomes" id="UP001415169"/>
    </source>
</evidence>
<evidence type="ECO:0000256" key="1">
    <source>
        <dbReference type="SAM" id="MobiDB-lite"/>
    </source>
</evidence>
<reference evidence="2" key="2">
    <citation type="submission" date="2023-12" db="EMBL/GenBank/DDBJ databases">
        <authorList>
            <person name="Sun Q."/>
            <person name="Inoue M."/>
        </authorList>
    </citation>
    <scope>NUCLEOTIDE SEQUENCE</scope>
    <source>
        <strain evidence="2">JCM 17590</strain>
    </source>
</reference>
<comment type="caution">
    <text evidence="2">The sequence shown here is derived from an EMBL/GenBank/DDBJ whole genome shotgun (WGS) entry which is preliminary data.</text>
</comment>
<feature type="compositionally biased region" description="Basic and acidic residues" evidence="1">
    <location>
        <begin position="13"/>
        <end position="25"/>
    </location>
</feature>
<organism evidence="2 3">
    <name type="scientific">Gryllotalpicola daejeonensis</name>
    <dbReference type="NCBI Taxonomy" id="993087"/>
    <lineage>
        <taxon>Bacteria</taxon>
        <taxon>Bacillati</taxon>
        <taxon>Actinomycetota</taxon>
        <taxon>Actinomycetes</taxon>
        <taxon>Micrococcales</taxon>
        <taxon>Microbacteriaceae</taxon>
        <taxon>Gryllotalpicola</taxon>
    </lineage>
</organism>
<evidence type="ECO:0000313" key="2">
    <source>
        <dbReference type="EMBL" id="GAA4153974.1"/>
    </source>
</evidence>
<proteinExistence type="predicted"/>